<evidence type="ECO:0000313" key="3">
    <source>
        <dbReference type="Proteomes" id="UP001168579"/>
    </source>
</evidence>
<dbReference type="PANTHER" id="PTHR33055">
    <property type="entry name" value="TRANSPOSASE FOR INSERTION SEQUENCE ELEMENT IS1111A"/>
    <property type="match status" value="1"/>
</dbReference>
<dbReference type="InterPro" id="IPR003346">
    <property type="entry name" value="Transposase_20"/>
</dbReference>
<organism evidence="2 3">
    <name type="scientific">Maribacter confluentis</name>
    <dbReference type="NCBI Taxonomy" id="1656093"/>
    <lineage>
        <taxon>Bacteria</taxon>
        <taxon>Pseudomonadati</taxon>
        <taxon>Bacteroidota</taxon>
        <taxon>Flavobacteriia</taxon>
        <taxon>Flavobacteriales</taxon>
        <taxon>Flavobacteriaceae</taxon>
        <taxon>Maribacter</taxon>
    </lineage>
</organism>
<feature type="domain" description="Transposase IS116/IS110/IS902 C-terminal" evidence="1">
    <location>
        <begin position="62"/>
        <end position="116"/>
    </location>
</feature>
<proteinExistence type="predicted"/>
<evidence type="ECO:0000259" key="1">
    <source>
        <dbReference type="Pfam" id="PF02371"/>
    </source>
</evidence>
<name>A0ABT8RNA3_9FLAO</name>
<comment type="caution">
    <text evidence="2">The sequence shown here is derived from an EMBL/GenBank/DDBJ whole genome shotgun (WGS) entry which is preliminary data.</text>
</comment>
<dbReference type="RefSeq" id="WP_304435480.1">
    <property type="nucleotide sequence ID" value="NZ_JAUKUC010000001.1"/>
</dbReference>
<accession>A0ABT8RNA3</accession>
<reference evidence="2" key="1">
    <citation type="journal article" date="2014" name="Int. J. Syst. Evol. Microbiol.">
        <title>Complete genome of a new Firmicutes species belonging to the dominant human colonic microbiota ('Ruminococcus bicirculans') reveals two chromosomes and a selective capacity to utilize plant glucans.</title>
        <authorList>
            <consortium name="NISC Comparative Sequencing Program"/>
            <person name="Wegmann U."/>
            <person name="Louis P."/>
            <person name="Goesmann A."/>
            <person name="Henrissat B."/>
            <person name="Duncan S.H."/>
            <person name="Flint H.J."/>
        </authorList>
    </citation>
    <scope>NUCLEOTIDE SEQUENCE</scope>
    <source>
        <strain evidence="2">CECT 8869</strain>
    </source>
</reference>
<reference evidence="2" key="2">
    <citation type="submission" date="2023-06" db="EMBL/GenBank/DDBJ databases">
        <authorList>
            <person name="Lucena T."/>
            <person name="Sun Q."/>
        </authorList>
    </citation>
    <scope>NUCLEOTIDE SEQUENCE</scope>
    <source>
        <strain evidence="2">CECT 8869</strain>
    </source>
</reference>
<keyword evidence="3" id="KW-1185">Reference proteome</keyword>
<protein>
    <submittedName>
        <fullName evidence="2">Transposase</fullName>
    </submittedName>
</protein>
<sequence length="128" mass="14642">MTTIIEVIGIENGWTIWYSQIRPQKQLWTAVCVFCFLDLELWDVLTQLRRSCIKHHKKGNMVLRSIHGIGAIVNCGILCELDEIRRFNSIKHLEGYVGFAPGVHQSGGNSRTLGLTPHTYRFIKSNFV</sequence>
<evidence type="ECO:0000313" key="2">
    <source>
        <dbReference type="EMBL" id="MDO1512389.1"/>
    </source>
</evidence>
<dbReference type="Proteomes" id="UP001168579">
    <property type="component" value="Unassembled WGS sequence"/>
</dbReference>
<dbReference type="Pfam" id="PF02371">
    <property type="entry name" value="Transposase_20"/>
    <property type="match status" value="1"/>
</dbReference>
<dbReference type="EMBL" id="JAUKUC010000001">
    <property type="protein sequence ID" value="MDO1512389.1"/>
    <property type="molecule type" value="Genomic_DNA"/>
</dbReference>
<gene>
    <name evidence="2" type="ORF">Q2T41_06955</name>
</gene>
<dbReference type="InterPro" id="IPR047650">
    <property type="entry name" value="Transpos_IS110"/>
</dbReference>